<keyword evidence="1" id="KW-0472">Membrane</keyword>
<keyword evidence="3" id="KW-1185">Reference proteome</keyword>
<dbReference type="OrthoDB" id="7876207at2"/>
<dbReference type="Proteomes" id="UP000284407">
    <property type="component" value="Unassembled WGS sequence"/>
</dbReference>
<evidence type="ECO:0000313" key="3">
    <source>
        <dbReference type="Proteomes" id="UP000284407"/>
    </source>
</evidence>
<protein>
    <recommendedName>
        <fullName evidence="4">Flp pilus assembly protein TadG</fullName>
    </recommendedName>
</protein>
<dbReference type="EMBL" id="RAQK01000001">
    <property type="protein sequence ID" value="RKE95861.1"/>
    <property type="molecule type" value="Genomic_DNA"/>
</dbReference>
<accession>A0A420DNN5</accession>
<evidence type="ECO:0008006" key="4">
    <source>
        <dbReference type="Google" id="ProtNLM"/>
    </source>
</evidence>
<dbReference type="AlphaFoldDB" id="A0A420DNN5"/>
<feature type="transmembrane region" description="Helical" evidence="1">
    <location>
        <begin position="21"/>
        <end position="44"/>
    </location>
</feature>
<gene>
    <name evidence="2" type="ORF">C8N30_0405</name>
</gene>
<sequence length="193" mass="22035">MFMPKIKSLLKARFTREEAGAAHIEAMVMIPLMFLVMISSITMLDLVRQHGAHQKAAFTIGDMISRETLPLDGDYLTGTHHLLNSLTRTPQDSSLRVSVVRYDATNKIMKLDWSKVTGGYTALSNQNVRNWTEKLPHMVHNERMIVVETFARYEPPFNIGLGTQEIDNFVFTRPRYAPQVLWVDLPDNQYPGT</sequence>
<organism evidence="2 3">
    <name type="scientific">Sulfitobacter guttiformis</name>
    <dbReference type="NCBI Taxonomy" id="74349"/>
    <lineage>
        <taxon>Bacteria</taxon>
        <taxon>Pseudomonadati</taxon>
        <taxon>Pseudomonadota</taxon>
        <taxon>Alphaproteobacteria</taxon>
        <taxon>Rhodobacterales</taxon>
        <taxon>Roseobacteraceae</taxon>
        <taxon>Sulfitobacter</taxon>
    </lineage>
</organism>
<reference evidence="2 3" key="1">
    <citation type="submission" date="2018-09" db="EMBL/GenBank/DDBJ databases">
        <title>Genomic Encyclopedia of Archaeal and Bacterial Type Strains, Phase II (KMG-II): from individual species to whole genera.</title>
        <authorList>
            <person name="Goeker M."/>
        </authorList>
    </citation>
    <scope>NUCLEOTIDE SEQUENCE [LARGE SCALE GENOMIC DNA]</scope>
    <source>
        <strain evidence="2 3">DSM 11458</strain>
    </source>
</reference>
<keyword evidence="1" id="KW-0812">Transmembrane</keyword>
<evidence type="ECO:0000256" key="1">
    <source>
        <dbReference type="SAM" id="Phobius"/>
    </source>
</evidence>
<dbReference type="RefSeq" id="WP_025062819.1">
    <property type="nucleotide sequence ID" value="NZ_RAQK01000001.1"/>
</dbReference>
<comment type="caution">
    <text evidence="2">The sequence shown here is derived from an EMBL/GenBank/DDBJ whole genome shotgun (WGS) entry which is preliminary data.</text>
</comment>
<proteinExistence type="predicted"/>
<name>A0A420DNN5_9RHOB</name>
<evidence type="ECO:0000313" key="2">
    <source>
        <dbReference type="EMBL" id="RKE95861.1"/>
    </source>
</evidence>
<dbReference type="STRING" id="1443111.Z949_2368"/>
<keyword evidence="1" id="KW-1133">Transmembrane helix</keyword>